<accession>A0ABT5K5L3</accession>
<feature type="chain" id="PRO_5045957985" evidence="2">
    <location>
        <begin position="27"/>
        <end position="156"/>
    </location>
</feature>
<dbReference type="InterPro" id="IPR012899">
    <property type="entry name" value="LTXXQ"/>
</dbReference>
<dbReference type="Gene3D" id="1.20.120.1490">
    <property type="match status" value="1"/>
</dbReference>
<gene>
    <name evidence="3" type="ORF">OIK44_22080</name>
</gene>
<feature type="compositionally biased region" description="Basic residues" evidence="1">
    <location>
        <begin position="145"/>
        <end position="156"/>
    </location>
</feature>
<evidence type="ECO:0000313" key="4">
    <source>
        <dbReference type="Proteomes" id="UP001221208"/>
    </source>
</evidence>
<comment type="caution">
    <text evidence="3">The sequence shown here is derived from an EMBL/GenBank/DDBJ whole genome shotgun (WGS) entry which is preliminary data.</text>
</comment>
<name>A0ABT5K5L3_9BURK</name>
<organism evidence="3 4">
    <name type="scientific">Janthinobacterium fluminis</name>
    <dbReference type="NCBI Taxonomy" id="2987524"/>
    <lineage>
        <taxon>Bacteria</taxon>
        <taxon>Pseudomonadati</taxon>
        <taxon>Pseudomonadota</taxon>
        <taxon>Betaproteobacteria</taxon>
        <taxon>Burkholderiales</taxon>
        <taxon>Oxalobacteraceae</taxon>
        <taxon>Janthinobacterium</taxon>
    </lineage>
</organism>
<dbReference type="RefSeq" id="WP_273673944.1">
    <property type="nucleotide sequence ID" value="NZ_JAQQXR010000011.1"/>
</dbReference>
<evidence type="ECO:0000256" key="2">
    <source>
        <dbReference type="SAM" id="SignalP"/>
    </source>
</evidence>
<feature type="signal peptide" evidence="2">
    <location>
        <begin position="1"/>
        <end position="26"/>
    </location>
</feature>
<reference evidence="3 4" key="1">
    <citation type="submission" date="2022-10" db="EMBL/GenBank/DDBJ databases">
        <title>Janthinobacterium sp. hw3 Genome sequencing.</title>
        <authorList>
            <person name="Park S."/>
        </authorList>
    </citation>
    <scope>NUCLEOTIDE SEQUENCE [LARGE SCALE GENOMIC DNA]</scope>
    <source>
        <strain evidence="4">hw3</strain>
    </source>
</reference>
<evidence type="ECO:0000313" key="3">
    <source>
        <dbReference type="EMBL" id="MDC8760284.1"/>
    </source>
</evidence>
<evidence type="ECO:0000256" key="1">
    <source>
        <dbReference type="SAM" id="MobiDB-lite"/>
    </source>
</evidence>
<dbReference type="Proteomes" id="UP001221208">
    <property type="component" value="Unassembled WGS sequence"/>
</dbReference>
<keyword evidence="2" id="KW-0732">Signal</keyword>
<feature type="region of interest" description="Disordered" evidence="1">
    <location>
        <begin position="136"/>
        <end position="156"/>
    </location>
</feature>
<dbReference type="EMBL" id="JAQQXR010000011">
    <property type="protein sequence ID" value="MDC8760284.1"/>
    <property type="molecule type" value="Genomic_DNA"/>
</dbReference>
<keyword evidence="4" id="KW-1185">Reference proteome</keyword>
<protein>
    <submittedName>
        <fullName evidence="3">Spy/CpxP family protein refolding chaperone</fullName>
    </submittedName>
</protein>
<sequence>MNTFGKSLLIGLTVLGMGTATLAAHAEDARHEHGRMHEGHGAQFAEHLAKRQALLHDKLKLSAAQEPAWAAFTAAAAPKAHGARPERAAMAKMTAPERMEKWIAMSKERIAAQESRLAALKTFYAVLTPEQQKVFDDSVPGGAHGGRHGHRGIMKH</sequence>
<proteinExistence type="predicted"/>
<dbReference type="Pfam" id="PF07813">
    <property type="entry name" value="LTXXQ"/>
    <property type="match status" value="1"/>
</dbReference>